<name>A0ABN8ZAC1_RANTA</name>
<accession>A0ABN8ZAC1</accession>
<dbReference type="Proteomes" id="UP001176941">
    <property type="component" value="Chromosome 3"/>
</dbReference>
<organism evidence="2 3">
    <name type="scientific">Rangifer tarandus platyrhynchus</name>
    <name type="common">Svalbard reindeer</name>
    <dbReference type="NCBI Taxonomy" id="3082113"/>
    <lineage>
        <taxon>Eukaryota</taxon>
        <taxon>Metazoa</taxon>
        <taxon>Chordata</taxon>
        <taxon>Craniata</taxon>
        <taxon>Vertebrata</taxon>
        <taxon>Euteleostomi</taxon>
        <taxon>Mammalia</taxon>
        <taxon>Eutheria</taxon>
        <taxon>Laurasiatheria</taxon>
        <taxon>Artiodactyla</taxon>
        <taxon>Ruminantia</taxon>
        <taxon>Pecora</taxon>
        <taxon>Cervidae</taxon>
        <taxon>Odocoileinae</taxon>
        <taxon>Rangifer</taxon>
    </lineage>
</organism>
<feature type="compositionally biased region" description="Basic and acidic residues" evidence="1">
    <location>
        <begin position="9"/>
        <end position="27"/>
    </location>
</feature>
<evidence type="ECO:0000313" key="3">
    <source>
        <dbReference type="Proteomes" id="UP001176941"/>
    </source>
</evidence>
<feature type="region of interest" description="Disordered" evidence="1">
    <location>
        <begin position="125"/>
        <end position="185"/>
    </location>
</feature>
<dbReference type="EMBL" id="OX459939">
    <property type="protein sequence ID" value="CAI9170694.1"/>
    <property type="molecule type" value="Genomic_DNA"/>
</dbReference>
<keyword evidence="3" id="KW-1185">Reference proteome</keyword>
<feature type="compositionally biased region" description="Pro residues" evidence="1">
    <location>
        <begin position="138"/>
        <end position="147"/>
    </location>
</feature>
<protein>
    <submittedName>
        <fullName evidence="2">Uncharacterized protein</fullName>
    </submittedName>
</protein>
<feature type="compositionally biased region" description="Basic residues" evidence="1">
    <location>
        <begin position="64"/>
        <end position="74"/>
    </location>
</feature>
<evidence type="ECO:0000313" key="2">
    <source>
        <dbReference type="EMBL" id="CAI9170694.1"/>
    </source>
</evidence>
<proteinExistence type="predicted"/>
<gene>
    <name evidence="2" type="ORF">MRATA1EN1_LOCUS19656</name>
</gene>
<evidence type="ECO:0000256" key="1">
    <source>
        <dbReference type="SAM" id="MobiDB-lite"/>
    </source>
</evidence>
<reference evidence="2" key="1">
    <citation type="submission" date="2023-04" db="EMBL/GenBank/DDBJ databases">
        <authorList>
            <consortium name="ELIXIR-Norway"/>
        </authorList>
    </citation>
    <scope>NUCLEOTIDE SEQUENCE [LARGE SCALE GENOMIC DNA]</scope>
</reference>
<sequence length="185" mass="19541">MKPVNEQDNQDKGNKGVFESKGKRVEGAGKNCAGRRSHSSRDLGVAEPSEEALEGCQKPSGGRATRRPRARRAAPRALGSTAGAGLCLPGSLQPLRPPSAVPSLTPNNLLASLALYFVEATASGTPGSRLGPSWVPHLTPPPAPAPYPLRDWGQRQPASRGRRAAPNRPAEPRENPGGSREIQPR</sequence>
<feature type="region of interest" description="Disordered" evidence="1">
    <location>
        <begin position="1"/>
        <end position="105"/>
    </location>
</feature>